<organism evidence="1">
    <name type="scientific">Trypanosoma vivax (strain Y486)</name>
    <dbReference type="NCBI Taxonomy" id="1055687"/>
    <lineage>
        <taxon>Eukaryota</taxon>
        <taxon>Discoba</taxon>
        <taxon>Euglenozoa</taxon>
        <taxon>Kinetoplastea</taxon>
        <taxon>Metakinetoplastina</taxon>
        <taxon>Trypanosomatida</taxon>
        <taxon>Trypanosomatidae</taxon>
        <taxon>Trypanosoma</taxon>
        <taxon>Duttonella</taxon>
    </lineage>
</organism>
<accession>G0UAM4</accession>
<gene>
    <name evidence="1" type="ORF">TVY486_1103430</name>
</gene>
<protein>
    <submittedName>
        <fullName evidence="1">Uncharacterized protein</fullName>
    </submittedName>
</protein>
<evidence type="ECO:0000313" key="1">
    <source>
        <dbReference type="EMBL" id="CCC52859.1"/>
    </source>
</evidence>
<sequence>MSPWQQIPETLANQSCLFFLTFLPSFWVTPNDCSSLGPIQQAVRQLPTTSGFYFPFLLPHCLSVSFFEHTPTKLCLSLTSEHSGKSKKEVAWQLIVQLYTGERKISLLFQFAV</sequence>
<reference evidence="1" key="1">
    <citation type="journal article" date="2012" name="Proc. Natl. Acad. Sci. U.S.A.">
        <title>Antigenic diversity is generated by distinct evolutionary mechanisms in African trypanosome species.</title>
        <authorList>
            <person name="Jackson A.P."/>
            <person name="Berry A."/>
            <person name="Aslett M."/>
            <person name="Allison H.C."/>
            <person name="Burton P."/>
            <person name="Vavrova-Anderson J."/>
            <person name="Brown R."/>
            <person name="Browne H."/>
            <person name="Corton N."/>
            <person name="Hauser H."/>
            <person name="Gamble J."/>
            <person name="Gilderthorp R."/>
            <person name="Marcello L."/>
            <person name="McQuillan J."/>
            <person name="Otto T.D."/>
            <person name="Quail M.A."/>
            <person name="Sanders M.J."/>
            <person name="van Tonder A."/>
            <person name="Ginger M.L."/>
            <person name="Field M.C."/>
            <person name="Barry J.D."/>
            <person name="Hertz-Fowler C."/>
            <person name="Berriman M."/>
        </authorList>
    </citation>
    <scope>NUCLEOTIDE SEQUENCE</scope>
    <source>
        <strain evidence="1">Y486</strain>
    </source>
</reference>
<dbReference type="AlphaFoldDB" id="G0UAM4"/>
<name>G0UAM4_TRYVY</name>
<proteinExistence type="predicted"/>
<dbReference type="VEuPathDB" id="TriTrypDB:TvY486_1103430"/>
<dbReference type="EMBL" id="HE573027">
    <property type="protein sequence ID" value="CCC52859.1"/>
    <property type="molecule type" value="Genomic_DNA"/>
</dbReference>